<dbReference type="InterPro" id="IPR051532">
    <property type="entry name" value="Ester_Hydrolysis_Enzymes"/>
</dbReference>
<reference evidence="4" key="1">
    <citation type="submission" date="2020-06" db="EMBL/GenBank/DDBJ databases">
        <title>REHAB project genomes.</title>
        <authorList>
            <person name="Shaw L.P."/>
        </authorList>
    </citation>
    <scope>NUCLEOTIDE SEQUENCE [LARGE SCALE GENOMIC DNA]</scope>
    <source>
        <strain evidence="4">RHBSTW-00938</strain>
        <plasmid evidence="4">prhbstw-00938_2</plasmid>
    </source>
</reference>
<organism evidence="3 4">
    <name type="scientific">Klebsiella aerogenes</name>
    <name type="common">Enterobacter aerogenes</name>
    <dbReference type="NCBI Taxonomy" id="548"/>
    <lineage>
        <taxon>Bacteria</taxon>
        <taxon>Pseudomonadati</taxon>
        <taxon>Pseudomonadota</taxon>
        <taxon>Gammaproteobacteria</taxon>
        <taxon>Enterobacterales</taxon>
        <taxon>Enterobacteriaceae</taxon>
        <taxon>Klebsiella/Raoultella group</taxon>
        <taxon>Klebsiella</taxon>
    </lineage>
</organism>
<dbReference type="Pfam" id="PF13472">
    <property type="entry name" value="Lipase_GDSL_2"/>
    <property type="match status" value="1"/>
</dbReference>
<evidence type="ECO:0000259" key="1">
    <source>
        <dbReference type="Pfam" id="PF13472"/>
    </source>
</evidence>
<dbReference type="EMBL" id="CP055905">
    <property type="protein sequence ID" value="QMR43209.1"/>
    <property type="molecule type" value="Genomic_DNA"/>
</dbReference>
<feature type="domain" description="SGNH hydrolase-type esterase" evidence="1">
    <location>
        <begin position="174"/>
        <end position="326"/>
    </location>
</feature>
<evidence type="ECO:0000313" key="3">
    <source>
        <dbReference type="EMBL" id="QMR43209.1"/>
    </source>
</evidence>
<evidence type="ECO:0008006" key="5">
    <source>
        <dbReference type="Google" id="ProtNLM"/>
    </source>
</evidence>
<name>A0AAP9R3Q8_KLEAE</name>
<dbReference type="AlphaFoldDB" id="A0AAP9R3Q8"/>
<feature type="domain" description="Peptidoglycan O-acetylesterase N-terminal" evidence="2">
    <location>
        <begin position="43"/>
        <end position="142"/>
    </location>
</feature>
<dbReference type="Gene3D" id="3.40.50.1110">
    <property type="entry name" value="SGNH hydrolase"/>
    <property type="match status" value="1"/>
</dbReference>
<dbReference type="GO" id="GO:0016788">
    <property type="term" value="F:hydrolase activity, acting on ester bonds"/>
    <property type="evidence" value="ECO:0007669"/>
    <property type="project" value="UniProtKB-ARBA"/>
</dbReference>
<protein>
    <recommendedName>
        <fullName evidence="5">SGNH hydrolase-type esterase domain-containing protein</fullName>
    </recommendedName>
</protein>
<dbReference type="InterPro" id="IPR036514">
    <property type="entry name" value="SGNH_hydro_sf"/>
</dbReference>
<sequence>MAKKLKNSASELTHIVVIGDSHTAADFLSGQIRAQLQNQFGNGGVGFISPLAVPGNRYSNVRFSKASGWTMENSRRKQNSFFTLGGNIATPVTPNNLAHVSLTDGEVTTQVKALYRAREQGVLTLQNQTVALGDTQGQWRLSDPTTVPATFSVSASGNGIQLGGFWLTAPKRHGVIVSALGINGAQISMADKWPADWAGVLSQLHPDLVVLAYGTNEAFNTNLSLDEYRQTLRRQIDKIRQSSPEAVIMLIGPGSSIKNKSGSGCAQRQSPLLEPIIEIQKEVARSEHTLFWNWFDFMGGACSIERWSAQGLARPDLIHLSAEGYRQSANGFWRAFSGQLN</sequence>
<keyword evidence="3" id="KW-0614">Plasmid</keyword>
<geneLocation type="plasmid" evidence="4">
    <name>prhbstw-00938_2</name>
</geneLocation>
<evidence type="ECO:0000313" key="4">
    <source>
        <dbReference type="Proteomes" id="UP000514462"/>
    </source>
</evidence>
<proteinExistence type="predicted"/>
<dbReference type="Gene3D" id="2.60.120.1360">
    <property type="match status" value="1"/>
</dbReference>
<dbReference type="InterPro" id="IPR013830">
    <property type="entry name" value="SGNH_hydro"/>
</dbReference>
<dbReference type="SUPFAM" id="SSF52266">
    <property type="entry name" value="SGNH hydrolase"/>
    <property type="match status" value="1"/>
</dbReference>
<dbReference type="Proteomes" id="UP000514462">
    <property type="component" value="Plasmid pRHBSTW-00938_2"/>
</dbReference>
<dbReference type="PANTHER" id="PTHR30383">
    <property type="entry name" value="THIOESTERASE 1/PROTEASE 1/LYSOPHOSPHOLIPASE L1"/>
    <property type="match status" value="1"/>
</dbReference>
<evidence type="ECO:0000259" key="2">
    <source>
        <dbReference type="Pfam" id="PF22753"/>
    </source>
</evidence>
<dbReference type="CDD" id="cd01825">
    <property type="entry name" value="SGNH_hydrolase_peri1"/>
    <property type="match status" value="1"/>
</dbReference>
<dbReference type="Pfam" id="PF22753">
    <property type="entry name" value="Ape1_N"/>
    <property type="match status" value="1"/>
</dbReference>
<accession>A0AAP9R3Q8</accession>
<gene>
    <name evidence="3" type="ORF">HV331_26565</name>
</gene>
<dbReference type="InterPro" id="IPR055041">
    <property type="entry name" value="Ape1_N"/>
</dbReference>